<dbReference type="SUPFAM" id="SSF109998">
    <property type="entry name" value="Triger factor/SurA peptide-binding domain-like"/>
    <property type="match status" value="1"/>
</dbReference>
<evidence type="ECO:0000256" key="6">
    <source>
        <dbReference type="ARBA" id="ARBA00023235"/>
    </source>
</evidence>
<dbReference type="Proteomes" id="UP000321635">
    <property type="component" value="Unassembled WGS sequence"/>
</dbReference>
<evidence type="ECO:0000256" key="10">
    <source>
        <dbReference type="SAM" id="MobiDB-lite"/>
    </source>
</evidence>
<feature type="compositionally biased region" description="Low complexity" evidence="10">
    <location>
        <begin position="44"/>
        <end position="64"/>
    </location>
</feature>
<evidence type="ECO:0000256" key="3">
    <source>
        <dbReference type="ARBA" id="ARBA00022764"/>
    </source>
</evidence>
<feature type="chain" id="PRO_5021840868" description="Parvulin-like PPIase" evidence="11">
    <location>
        <begin position="28"/>
        <end position="475"/>
    </location>
</feature>
<evidence type="ECO:0000256" key="7">
    <source>
        <dbReference type="ARBA" id="ARBA00030642"/>
    </source>
</evidence>
<protein>
    <recommendedName>
        <fullName evidence="1">Parvulin-like PPIase</fullName>
    </recommendedName>
    <alternativeName>
        <fullName evidence="7">Peptidyl-prolyl cis-trans isomerase plp</fullName>
    </alternativeName>
    <alternativeName>
        <fullName evidence="8">Rotamase plp</fullName>
    </alternativeName>
</protein>
<keyword evidence="3" id="KW-0574">Periplasm</keyword>
<evidence type="ECO:0000256" key="5">
    <source>
        <dbReference type="ARBA" id="ARBA00023186"/>
    </source>
</evidence>
<accession>A0A511X5L1</accession>
<dbReference type="InterPro" id="IPR015391">
    <property type="entry name" value="SurA_N"/>
</dbReference>
<keyword evidence="5" id="KW-0143">Chaperone</keyword>
<sequence length="475" mass="52177">MRLSLSVTGSALAIMTVLGATSPFATAPEAAAQALPHGRHHHGAQAAPAAAGADQDAPAAVQGAESGKSKVVYGETQDTIIAVINGAPLTRRDVDNRGRLFALSTGLPVSEDLMNRLRPQIVRQLIDERLRTQEILDRHIIVTSEQIAAAIAGIEKRNGMPEHALRDRLEKDGVSLTTLIDQIRVQIGWTQVLRQEMGSRARMTSEDIAERTEALRKQEGRPEYLISEIFVPVEDPRHTETELKFTETIIQQLRNGAPFPIVAAQFSQAQSALDGGSMGWVQEDSLDPQVVAMIRQMPEGAISNPIRVAGGYVIATIEGKRVIGHQPGTLLDVRQAFIPFTEKLNPQAPTDQQRRALQQAVQISQSVHACDDLAAMNKKLGEVRPSNPGELQLERLNPQMRQVLSELPIGKTTRPLVSEDGIDLLMICSKQTKNFADQTPSEIADQLLNERVEQTARQLDRDLHRRAVIEMRSKT</sequence>
<feature type="region of interest" description="Disordered" evidence="10">
    <location>
        <begin position="31"/>
        <end position="67"/>
    </location>
</feature>
<keyword evidence="2 11" id="KW-0732">Signal</keyword>
<dbReference type="PROSITE" id="PS50198">
    <property type="entry name" value="PPIC_PPIASE_2"/>
    <property type="match status" value="1"/>
</dbReference>
<dbReference type="GO" id="GO:0003755">
    <property type="term" value="F:peptidyl-prolyl cis-trans isomerase activity"/>
    <property type="evidence" value="ECO:0007669"/>
    <property type="project" value="UniProtKB-KW"/>
</dbReference>
<feature type="domain" description="PpiC" evidence="12">
    <location>
        <begin position="221"/>
        <end position="319"/>
    </location>
</feature>
<evidence type="ECO:0000256" key="8">
    <source>
        <dbReference type="ARBA" id="ARBA00031484"/>
    </source>
</evidence>
<evidence type="ECO:0000256" key="2">
    <source>
        <dbReference type="ARBA" id="ARBA00022729"/>
    </source>
</evidence>
<dbReference type="Pfam" id="PF00639">
    <property type="entry name" value="Rotamase"/>
    <property type="match status" value="1"/>
</dbReference>
<dbReference type="InterPro" id="IPR000297">
    <property type="entry name" value="PPIase_PpiC"/>
</dbReference>
<dbReference type="STRING" id="1120919.GCA_000429165_00114"/>
<evidence type="ECO:0000256" key="9">
    <source>
        <dbReference type="PROSITE-ProRule" id="PRU00278"/>
    </source>
</evidence>
<evidence type="ECO:0000256" key="11">
    <source>
        <dbReference type="SAM" id="SignalP"/>
    </source>
</evidence>
<reference evidence="13 14" key="1">
    <citation type="submission" date="2019-07" db="EMBL/GenBank/DDBJ databases">
        <title>Whole genome shotgun sequence of Acetobacter nitrogenifigens NBRC 105050.</title>
        <authorList>
            <person name="Hosoyama A."/>
            <person name="Uohara A."/>
            <person name="Ohji S."/>
            <person name="Ichikawa N."/>
        </authorList>
    </citation>
    <scope>NUCLEOTIDE SEQUENCE [LARGE SCALE GENOMIC DNA]</scope>
    <source>
        <strain evidence="13 14">NBRC 105050</strain>
    </source>
</reference>
<dbReference type="InterPro" id="IPR050280">
    <property type="entry name" value="OMP_Chaperone_SurA"/>
</dbReference>
<dbReference type="InterPro" id="IPR027304">
    <property type="entry name" value="Trigger_fact/SurA_dom_sf"/>
</dbReference>
<dbReference type="SUPFAM" id="SSF54534">
    <property type="entry name" value="FKBP-like"/>
    <property type="match status" value="1"/>
</dbReference>
<proteinExistence type="predicted"/>
<dbReference type="Gene3D" id="1.10.4030.10">
    <property type="entry name" value="Porin chaperone SurA, peptide-binding domain"/>
    <property type="match status" value="1"/>
</dbReference>
<keyword evidence="4 9" id="KW-0697">Rotamase</keyword>
<dbReference type="InterPro" id="IPR046357">
    <property type="entry name" value="PPIase_dom_sf"/>
</dbReference>
<dbReference type="PANTHER" id="PTHR47637:SF1">
    <property type="entry name" value="CHAPERONE SURA"/>
    <property type="match status" value="1"/>
</dbReference>
<evidence type="ECO:0000313" key="13">
    <source>
        <dbReference type="EMBL" id="GEN58224.1"/>
    </source>
</evidence>
<dbReference type="PANTHER" id="PTHR47637">
    <property type="entry name" value="CHAPERONE SURA"/>
    <property type="match status" value="1"/>
</dbReference>
<gene>
    <name evidence="13" type="ORF">ANI02nite_01080</name>
</gene>
<dbReference type="EMBL" id="BJYF01000001">
    <property type="protein sequence ID" value="GEN58224.1"/>
    <property type="molecule type" value="Genomic_DNA"/>
</dbReference>
<keyword evidence="6 9" id="KW-0413">Isomerase</keyword>
<evidence type="ECO:0000259" key="12">
    <source>
        <dbReference type="PROSITE" id="PS50198"/>
    </source>
</evidence>
<organism evidence="13 14">
    <name type="scientific">Acetobacter nitrogenifigens DSM 23921 = NBRC 105050</name>
    <dbReference type="NCBI Taxonomy" id="1120919"/>
    <lineage>
        <taxon>Bacteria</taxon>
        <taxon>Pseudomonadati</taxon>
        <taxon>Pseudomonadota</taxon>
        <taxon>Alphaproteobacteria</taxon>
        <taxon>Acetobacterales</taxon>
        <taxon>Acetobacteraceae</taxon>
        <taxon>Acetobacter</taxon>
    </lineage>
</organism>
<dbReference type="RefSeq" id="WP_026396411.1">
    <property type="nucleotide sequence ID" value="NZ_AUBI01000001.1"/>
</dbReference>
<evidence type="ECO:0000313" key="14">
    <source>
        <dbReference type="Proteomes" id="UP000321635"/>
    </source>
</evidence>
<evidence type="ECO:0000256" key="1">
    <source>
        <dbReference type="ARBA" id="ARBA00018370"/>
    </source>
</evidence>
<dbReference type="Gene3D" id="3.10.50.40">
    <property type="match status" value="1"/>
</dbReference>
<feature type="signal peptide" evidence="11">
    <location>
        <begin position="1"/>
        <end position="27"/>
    </location>
</feature>
<dbReference type="Pfam" id="PF09312">
    <property type="entry name" value="SurA_N"/>
    <property type="match status" value="1"/>
</dbReference>
<name>A0A511X5L1_9PROT</name>
<dbReference type="OrthoDB" id="9791746at2"/>
<keyword evidence="14" id="KW-1185">Reference proteome</keyword>
<evidence type="ECO:0000256" key="4">
    <source>
        <dbReference type="ARBA" id="ARBA00023110"/>
    </source>
</evidence>
<comment type="caution">
    <text evidence="13">The sequence shown here is derived from an EMBL/GenBank/DDBJ whole genome shotgun (WGS) entry which is preliminary data.</text>
</comment>
<dbReference type="AlphaFoldDB" id="A0A511X5L1"/>